<dbReference type="InterPro" id="IPR027786">
    <property type="entry name" value="Nse4/EID"/>
</dbReference>
<keyword evidence="11" id="KW-1185">Reference proteome</keyword>
<proteinExistence type="inferred from homology"/>
<evidence type="ECO:0000313" key="10">
    <source>
        <dbReference type="EMBL" id="CAA7013237.1"/>
    </source>
</evidence>
<dbReference type="OrthoDB" id="361242at2759"/>
<dbReference type="GO" id="GO:0005634">
    <property type="term" value="C:nucleus"/>
    <property type="evidence" value="ECO:0007669"/>
    <property type="project" value="UniProtKB-SubCell"/>
</dbReference>
<reference evidence="10" key="1">
    <citation type="submission" date="2020-01" db="EMBL/GenBank/DDBJ databases">
        <authorList>
            <person name="Mishra B."/>
        </authorList>
    </citation>
    <scope>NUCLEOTIDE SEQUENCE [LARGE SCALE GENOMIC DNA]</scope>
</reference>
<evidence type="ECO:0000256" key="3">
    <source>
        <dbReference type="ARBA" id="ARBA00022763"/>
    </source>
</evidence>
<evidence type="ECO:0000256" key="2">
    <source>
        <dbReference type="ARBA" id="ARBA00008997"/>
    </source>
</evidence>
<feature type="region of interest" description="Disordered" evidence="8">
    <location>
        <begin position="378"/>
        <end position="410"/>
    </location>
</feature>
<sequence length="427" mass="48140">MRRSSVKREPVATGARVGKREAFESERPKIVKTEKQSKRGARVVKREAFESERPKIVKKEKQSKSGAGSVWPEEPPTQEVEQGAADRRALRSQYLALIHEIKDSKDDLATIDSEKFNRIINEVENLHQKVQKPREQVADAEALLDLANNLVSSVKSQSAHGVSPAEFVNALIKGFGNTSLGIDENTQVSMKWKDIGFAVCSPVMVTCGFSTMMGPMDNELKQRKKALVYRRRTKPVGGVKPEEVDETETEKKTDTDNNMATMFNILRRNKRVKVENLVLNRRSFAQTVENLFALSFLVKDGRVEIVVENNGSHFAVPRNGPAASLVMSGEVVYNHFVFRYDYKDWEPMRAMVAEGEELMPHRETKVASYACGFASEQDSQTRKRSRNKGSVIKKEKVVEDEGNNEDSRDVGLCRKSKLRRLTCEDGS</sequence>
<feature type="domain" description="Non-structural maintenance of chromosome element 4 C-terminal" evidence="9">
    <location>
        <begin position="272"/>
        <end position="358"/>
    </location>
</feature>
<evidence type="ECO:0000256" key="4">
    <source>
        <dbReference type="ARBA" id="ARBA00023172"/>
    </source>
</evidence>
<keyword evidence="5 7" id="KW-0234">DNA repair</keyword>
<evidence type="ECO:0000256" key="5">
    <source>
        <dbReference type="ARBA" id="ARBA00023204"/>
    </source>
</evidence>
<keyword evidence="3 7" id="KW-0227">DNA damage</keyword>
<feature type="region of interest" description="Disordered" evidence="8">
    <location>
        <begin position="1"/>
        <end position="85"/>
    </location>
</feature>
<dbReference type="InterPro" id="IPR014854">
    <property type="entry name" value="Nse4_C"/>
</dbReference>
<dbReference type="PANTHER" id="PTHR16140">
    <property type="entry name" value="NON-STRUCTURAL MAINTENANCE OF CHROMOSOMES ELEMENT 4"/>
    <property type="match status" value="1"/>
</dbReference>
<dbReference type="GO" id="GO:0030915">
    <property type="term" value="C:Smc5-Smc6 complex"/>
    <property type="evidence" value="ECO:0007669"/>
    <property type="project" value="UniProtKB-UniRule"/>
</dbReference>
<dbReference type="AlphaFoldDB" id="A0A6D2HEY1"/>
<dbReference type="GO" id="GO:0006310">
    <property type="term" value="P:DNA recombination"/>
    <property type="evidence" value="ECO:0007669"/>
    <property type="project" value="UniProtKB-UniRule"/>
</dbReference>
<comment type="caution">
    <text evidence="10">The sequence shown here is derived from an EMBL/GenBank/DDBJ whole genome shotgun (WGS) entry which is preliminary data.</text>
</comment>
<feature type="compositionally biased region" description="Basic and acidic residues" evidence="8">
    <location>
        <begin position="18"/>
        <end position="37"/>
    </location>
</feature>
<dbReference type="Proteomes" id="UP000467841">
    <property type="component" value="Unassembled WGS sequence"/>
</dbReference>
<evidence type="ECO:0000256" key="6">
    <source>
        <dbReference type="ARBA" id="ARBA00023242"/>
    </source>
</evidence>
<name>A0A6D2HEY1_9BRAS</name>
<accession>A0A6D2HEY1</accession>
<evidence type="ECO:0000256" key="7">
    <source>
        <dbReference type="RuleBase" id="RU365071"/>
    </source>
</evidence>
<comment type="subcellular location">
    <subcellularLocation>
        <location evidence="1 7">Nucleus</location>
    </subcellularLocation>
</comment>
<gene>
    <name evidence="10" type="ORF">MERR_LOCUS471</name>
</gene>
<protein>
    <recommendedName>
        <fullName evidence="7">Non-structural maintenance of chromosomes element 4</fullName>
    </recommendedName>
</protein>
<dbReference type="GO" id="GO:0006281">
    <property type="term" value="P:DNA repair"/>
    <property type="evidence" value="ECO:0007669"/>
    <property type="project" value="UniProtKB-UniRule"/>
</dbReference>
<evidence type="ECO:0000256" key="1">
    <source>
        <dbReference type="ARBA" id="ARBA00004123"/>
    </source>
</evidence>
<dbReference type="Pfam" id="PF08743">
    <property type="entry name" value="Nse4_C"/>
    <property type="match status" value="1"/>
</dbReference>
<evidence type="ECO:0000256" key="8">
    <source>
        <dbReference type="SAM" id="MobiDB-lite"/>
    </source>
</evidence>
<feature type="compositionally biased region" description="Basic and acidic residues" evidence="8">
    <location>
        <begin position="1"/>
        <end position="10"/>
    </location>
</feature>
<organism evidence="10 11">
    <name type="scientific">Microthlaspi erraticum</name>
    <dbReference type="NCBI Taxonomy" id="1685480"/>
    <lineage>
        <taxon>Eukaryota</taxon>
        <taxon>Viridiplantae</taxon>
        <taxon>Streptophyta</taxon>
        <taxon>Embryophyta</taxon>
        <taxon>Tracheophyta</taxon>
        <taxon>Spermatophyta</taxon>
        <taxon>Magnoliopsida</taxon>
        <taxon>eudicotyledons</taxon>
        <taxon>Gunneridae</taxon>
        <taxon>Pentapetalae</taxon>
        <taxon>rosids</taxon>
        <taxon>malvids</taxon>
        <taxon>Brassicales</taxon>
        <taxon>Brassicaceae</taxon>
        <taxon>Coluteocarpeae</taxon>
        <taxon>Microthlaspi</taxon>
    </lineage>
</organism>
<dbReference type="EMBL" id="CACVBM020000033">
    <property type="protein sequence ID" value="CAA7013237.1"/>
    <property type="molecule type" value="Genomic_DNA"/>
</dbReference>
<comment type="similarity">
    <text evidence="2 7">Belongs to the NSE4 family.</text>
</comment>
<evidence type="ECO:0000313" key="11">
    <source>
        <dbReference type="Proteomes" id="UP000467841"/>
    </source>
</evidence>
<evidence type="ECO:0000259" key="9">
    <source>
        <dbReference type="Pfam" id="PF08743"/>
    </source>
</evidence>
<feature type="compositionally biased region" description="Basic and acidic residues" evidence="8">
    <location>
        <begin position="392"/>
        <end position="410"/>
    </location>
</feature>
<feature type="compositionally biased region" description="Basic and acidic residues" evidence="8">
    <location>
        <begin position="44"/>
        <end position="63"/>
    </location>
</feature>
<comment type="function">
    <text evidence="7">Component of the SMC5-SMC6 complex, that promotes sister chromatid alignment after DNA damage and facilitates double-stranded DNA breaks (DSBs) repair via homologous recombination between sister chromatids.</text>
</comment>
<comment type="subunit">
    <text evidence="7">Component of the SMC5-SMC6 complex.</text>
</comment>
<keyword evidence="6 7" id="KW-0539">Nucleus</keyword>
<dbReference type="PANTHER" id="PTHR16140:SF0">
    <property type="entry name" value="NON-STRUCTURAL MAINTENANCE OF CHROMOSOMES ELEMENT 4"/>
    <property type="match status" value="1"/>
</dbReference>
<keyword evidence="4 7" id="KW-0233">DNA recombination</keyword>